<dbReference type="GO" id="GO:0008652">
    <property type="term" value="P:amino acid biosynthetic process"/>
    <property type="evidence" value="ECO:0007669"/>
    <property type="project" value="UniProtKB-KW"/>
</dbReference>
<dbReference type="EC" id="2.5.1.19" evidence="7"/>
<dbReference type="NCBIfam" id="TIGR01356">
    <property type="entry name" value="aroA"/>
    <property type="match status" value="1"/>
</dbReference>
<dbReference type="GO" id="GO:0005737">
    <property type="term" value="C:cytoplasm"/>
    <property type="evidence" value="ECO:0007669"/>
    <property type="project" value="UniProtKB-SubCell"/>
</dbReference>
<name>A0A127EG30_CLOPF</name>
<comment type="function">
    <text evidence="7">Catalyzes the transfer of the enolpyruvyl moiety of phosphoenolpyruvate (PEP) to the 5-hydroxyl of shikimate-3-phosphate (S3P) to produce enolpyruvyl shikimate-3-phosphate and inorganic phosphate.</text>
</comment>
<feature type="binding site" evidence="7">
    <location>
        <position position="120"/>
    </location>
    <ligand>
        <name>phosphoenolpyruvate</name>
        <dbReference type="ChEBI" id="CHEBI:58702"/>
    </ligand>
</feature>
<feature type="binding site" evidence="7">
    <location>
        <position position="21"/>
    </location>
    <ligand>
        <name>phosphoenolpyruvate</name>
        <dbReference type="ChEBI" id="CHEBI:58702"/>
    </ligand>
</feature>
<feature type="binding site" evidence="7">
    <location>
        <position position="163"/>
    </location>
    <ligand>
        <name>3-phosphoshikimate</name>
        <dbReference type="ChEBI" id="CHEBI:145989"/>
    </ligand>
</feature>
<proteinExistence type="inferred from homology"/>
<comment type="caution">
    <text evidence="7">Lacks conserved residue(s) required for the propagation of feature annotation.</text>
</comment>
<feature type="binding site" evidence="7">
    <location>
        <position position="22"/>
    </location>
    <ligand>
        <name>3-phosphoshikimate</name>
        <dbReference type="ChEBI" id="CHEBI:145989"/>
    </ligand>
</feature>
<keyword evidence="4 7" id="KW-0808">Transferase</keyword>
<dbReference type="AlphaFoldDB" id="A0A127EG30"/>
<comment type="catalytic activity">
    <reaction evidence="6">
        <text>3-phosphoshikimate + phosphoenolpyruvate = 5-O-(1-carboxyvinyl)-3-phosphoshikimate + phosphate</text>
        <dbReference type="Rhea" id="RHEA:21256"/>
        <dbReference type="ChEBI" id="CHEBI:43474"/>
        <dbReference type="ChEBI" id="CHEBI:57701"/>
        <dbReference type="ChEBI" id="CHEBI:58702"/>
        <dbReference type="ChEBI" id="CHEBI:145989"/>
        <dbReference type="EC" id="2.5.1.19"/>
    </reaction>
    <physiologicalReaction direction="left-to-right" evidence="6">
        <dbReference type="Rhea" id="RHEA:21257"/>
    </physiologicalReaction>
</comment>
<comment type="similarity">
    <text evidence="2 7">Belongs to the EPSP synthase family.</text>
</comment>
<keyword evidence="3 7" id="KW-0028">Amino-acid biosynthesis</keyword>
<dbReference type="UniPathway" id="UPA00053">
    <property type="reaction ID" value="UER00089"/>
</dbReference>
<dbReference type="PANTHER" id="PTHR21090:SF5">
    <property type="entry name" value="PENTAFUNCTIONAL AROM POLYPEPTIDE"/>
    <property type="match status" value="1"/>
</dbReference>
<dbReference type="EMBL" id="CP010994">
    <property type="protein sequence ID" value="AMN34931.1"/>
    <property type="molecule type" value="Genomic_DNA"/>
</dbReference>
<feature type="binding site" evidence="7">
    <location>
        <position position="333"/>
    </location>
    <ligand>
        <name>3-phosphoshikimate</name>
        <dbReference type="ChEBI" id="CHEBI:145989"/>
    </ligand>
</feature>
<feature type="binding site" evidence="7">
    <location>
        <position position="165"/>
    </location>
    <ligand>
        <name>phosphoenolpyruvate</name>
        <dbReference type="ChEBI" id="CHEBI:58702"/>
    </ligand>
</feature>
<dbReference type="Proteomes" id="UP000070260">
    <property type="component" value="Chromosome"/>
</dbReference>
<evidence type="ECO:0000256" key="5">
    <source>
        <dbReference type="ARBA" id="ARBA00023141"/>
    </source>
</evidence>
<dbReference type="Pfam" id="PF00275">
    <property type="entry name" value="EPSP_synthase"/>
    <property type="match status" value="1"/>
</dbReference>
<evidence type="ECO:0000256" key="7">
    <source>
        <dbReference type="HAMAP-Rule" id="MF_00210"/>
    </source>
</evidence>
<feature type="binding site" evidence="7">
    <location>
        <position position="337"/>
    </location>
    <ligand>
        <name>phosphoenolpyruvate</name>
        <dbReference type="ChEBI" id="CHEBI:58702"/>
    </ligand>
</feature>
<evidence type="ECO:0000256" key="6">
    <source>
        <dbReference type="ARBA" id="ARBA00044633"/>
    </source>
</evidence>
<keyword evidence="7" id="KW-0963">Cytoplasm</keyword>
<accession>A0A127EG30</accession>
<dbReference type="OrthoDB" id="9809920at2"/>
<organism evidence="9 10">
    <name type="scientific">Clostridium perfringens</name>
    <dbReference type="NCBI Taxonomy" id="1502"/>
    <lineage>
        <taxon>Bacteria</taxon>
        <taxon>Bacillati</taxon>
        <taxon>Bacillota</taxon>
        <taxon>Clostridia</taxon>
        <taxon>Eubacteriales</taxon>
        <taxon>Clostridiaceae</taxon>
        <taxon>Clostridium</taxon>
    </lineage>
</organism>
<dbReference type="CDD" id="cd01556">
    <property type="entry name" value="EPSP_synthase"/>
    <property type="match status" value="1"/>
</dbReference>
<dbReference type="InterPro" id="IPR001986">
    <property type="entry name" value="Enolpyruvate_Tfrase_dom"/>
</dbReference>
<feature type="binding site" evidence="7">
    <location>
        <position position="379"/>
    </location>
    <ligand>
        <name>phosphoenolpyruvate</name>
        <dbReference type="ChEBI" id="CHEBI:58702"/>
    </ligand>
</feature>
<evidence type="ECO:0000256" key="1">
    <source>
        <dbReference type="ARBA" id="ARBA00004811"/>
    </source>
</evidence>
<feature type="binding site" evidence="7">
    <location>
        <position position="21"/>
    </location>
    <ligand>
        <name>3-phosphoshikimate</name>
        <dbReference type="ChEBI" id="CHEBI:145989"/>
    </ligand>
</feature>
<dbReference type="InterPro" id="IPR036968">
    <property type="entry name" value="Enolpyruvate_Tfrase_sf"/>
</dbReference>
<feature type="binding site" evidence="7">
    <location>
        <position position="92"/>
    </location>
    <ligand>
        <name>phosphoenolpyruvate</name>
        <dbReference type="ChEBI" id="CHEBI:58702"/>
    </ligand>
</feature>
<feature type="binding site" evidence="7">
    <location>
        <position position="164"/>
    </location>
    <ligand>
        <name>3-phosphoshikimate</name>
        <dbReference type="ChEBI" id="CHEBI:145989"/>
    </ligand>
</feature>
<dbReference type="GO" id="GO:0009073">
    <property type="term" value="P:aromatic amino acid family biosynthetic process"/>
    <property type="evidence" value="ECO:0007669"/>
    <property type="project" value="UniProtKB-KW"/>
</dbReference>
<feature type="domain" description="Enolpyruvate transferase" evidence="8">
    <location>
        <begin position="7"/>
        <end position="413"/>
    </location>
</feature>
<dbReference type="InterPro" id="IPR006264">
    <property type="entry name" value="EPSP_synthase"/>
</dbReference>
<comment type="pathway">
    <text evidence="1 7">Metabolic intermediate biosynthesis; chorismate biosynthesis; chorismate from D-erythrose 4-phosphate and phosphoenolpyruvate: step 6/7.</text>
</comment>
<dbReference type="RefSeq" id="WP_061426608.1">
    <property type="nucleotide sequence ID" value="NZ_CATNXK010000001.1"/>
</dbReference>
<dbReference type="InterPro" id="IPR023193">
    <property type="entry name" value="EPSP_synthase_CS"/>
</dbReference>
<evidence type="ECO:0000259" key="8">
    <source>
        <dbReference type="Pfam" id="PF00275"/>
    </source>
</evidence>
<evidence type="ECO:0000313" key="10">
    <source>
        <dbReference type="Proteomes" id="UP000070260"/>
    </source>
</evidence>
<comment type="subunit">
    <text evidence="7">Monomer.</text>
</comment>
<dbReference type="PIRSF" id="PIRSF000505">
    <property type="entry name" value="EPSPS"/>
    <property type="match status" value="1"/>
</dbReference>
<dbReference type="HAMAP" id="MF_00210">
    <property type="entry name" value="EPSP_synth"/>
    <property type="match status" value="1"/>
</dbReference>
<feature type="binding site" evidence="7">
    <location>
        <position position="405"/>
    </location>
    <ligand>
        <name>phosphoenolpyruvate</name>
        <dbReference type="ChEBI" id="CHEBI:58702"/>
    </ligand>
</feature>
<comment type="subcellular location">
    <subcellularLocation>
        <location evidence="7">Cytoplasm</location>
    </subcellularLocation>
</comment>
<evidence type="ECO:0000313" key="9">
    <source>
        <dbReference type="EMBL" id="AMN34931.1"/>
    </source>
</evidence>
<sequence>MKKVIITPSKLKGSVKIPPSKSMAHRAIICASLSKGESVISNIDFSEDIIATMEGMKSLGANIKVEKDKLIINGENILKDSNYKVIDCNESGSTLRFLVPISLIKDNKVSFIGRGNLGKRPLKTYYEIFEDQEIKYSYEEEKLDLNIEGSLKGGEFKVKGNISSQFISGLLFTLPLLKKDSKIIITTELESKGYIDLTLDMIEKFGVTIKNNNYREFLIKGNQSYKPMNYKVEGDYSQAAFYFSAGALGSEINCLDLDLSSYQGDKECIEILEGMGARLIESQERSLSIIHGDLNGTIIDASQCPDIIPVLTVVAALSKGETKIINGERLRIKECDRLNAICTELNKLGADIKELKDGLIINGVQELIGGEVYSHKDHRIAMSLAIASTRCNEEVIIREPDCVKKSYPGFWEDFKSLGGILREE</sequence>
<feature type="binding site" evidence="7">
    <location>
        <position position="191"/>
    </location>
    <ligand>
        <name>3-phosphoshikimate</name>
        <dbReference type="ChEBI" id="CHEBI:145989"/>
    </ligand>
</feature>
<dbReference type="PATRIC" id="fig|1502.177.peg.771"/>
<dbReference type="InterPro" id="IPR013792">
    <property type="entry name" value="RNA3'P_cycl/enolpyr_Trfase_a/b"/>
</dbReference>
<reference evidence="9 10" key="1">
    <citation type="journal article" date="2016" name="PLoS ONE">
        <title>Plasmid Characterization and Chromosome Analysis of Two netF+ Clostridium perfringens Isolates Associated with Foal and Canine Necrotizing Enteritis.</title>
        <authorList>
            <person name="Mehdizadeh Gohari I."/>
            <person name="Kropinski A.M."/>
            <person name="Weese S.J."/>
            <person name="Parreira V.R."/>
            <person name="Whitehead A.E."/>
            <person name="Boerlin P."/>
            <person name="Prescott J.F."/>
        </authorList>
    </citation>
    <scope>NUCLEOTIDE SEQUENCE [LARGE SCALE GENOMIC DNA]</scope>
    <source>
        <strain evidence="9 10">JP838</strain>
    </source>
</reference>
<feature type="binding site" evidence="7">
    <location>
        <position position="306"/>
    </location>
    <ligand>
        <name>3-phosphoshikimate</name>
        <dbReference type="ChEBI" id="CHEBI:145989"/>
    </ligand>
</feature>
<dbReference type="GO" id="GO:0009423">
    <property type="term" value="P:chorismate biosynthetic process"/>
    <property type="evidence" value="ECO:0007669"/>
    <property type="project" value="UniProtKB-UniRule"/>
</dbReference>
<dbReference type="PANTHER" id="PTHR21090">
    <property type="entry name" value="AROM/DEHYDROQUINATE SYNTHASE"/>
    <property type="match status" value="1"/>
</dbReference>
<dbReference type="Gene3D" id="3.65.10.10">
    <property type="entry name" value="Enolpyruvate transferase domain"/>
    <property type="match status" value="2"/>
</dbReference>
<feature type="binding site" evidence="7">
    <location>
        <position position="165"/>
    </location>
    <ligand>
        <name>3-phosphoshikimate</name>
        <dbReference type="ChEBI" id="CHEBI:145989"/>
    </ligand>
</feature>
<feature type="binding site" evidence="7">
    <location>
        <position position="26"/>
    </location>
    <ligand>
        <name>3-phosphoshikimate</name>
        <dbReference type="ChEBI" id="CHEBI:145989"/>
    </ligand>
</feature>
<dbReference type="SUPFAM" id="SSF55205">
    <property type="entry name" value="EPT/RTPC-like"/>
    <property type="match status" value="1"/>
</dbReference>
<dbReference type="GO" id="GO:0003866">
    <property type="term" value="F:3-phosphoshikimate 1-carboxyvinyltransferase activity"/>
    <property type="evidence" value="ECO:0007669"/>
    <property type="project" value="UniProtKB-UniRule"/>
</dbReference>
<evidence type="ECO:0000256" key="4">
    <source>
        <dbReference type="ARBA" id="ARBA00022679"/>
    </source>
</evidence>
<gene>
    <name evidence="7" type="primary">aroA</name>
    <name evidence="9" type="ORF">JFP838_03920</name>
</gene>
<keyword evidence="5 7" id="KW-0057">Aromatic amino acid biosynthesis</keyword>
<evidence type="ECO:0000256" key="3">
    <source>
        <dbReference type="ARBA" id="ARBA00022605"/>
    </source>
</evidence>
<evidence type="ECO:0000256" key="2">
    <source>
        <dbReference type="ARBA" id="ARBA00009948"/>
    </source>
</evidence>
<protein>
    <recommendedName>
        <fullName evidence="7">3-phosphoshikimate 1-carboxyvinyltransferase</fullName>
        <ecNumber evidence="7">2.5.1.19</ecNumber>
    </recommendedName>
    <alternativeName>
        <fullName evidence="7">5-enolpyruvylshikimate-3-phosphate synthase</fullName>
        <shortName evidence="7">EPSP synthase</shortName>
        <shortName evidence="7">EPSPS</shortName>
    </alternativeName>
</protein>
<feature type="active site" description="Proton acceptor" evidence="7">
    <location>
        <position position="306"/>
    </location>
</feature>
<dbReference type="PROSITE" id="PS00885">
    <property type="entry name" value="EPSP_SYNTHASE_2"/>
    <property type="match status" value="1"/>
</dbReference>